<keyword evidence="2" id="KW-1185">Reference proteome</keyword>
<gene>
    <name evidence="1" type="ORF">OU415_09030</name>
</gene>
<protein>
    <submittedName>
        <fullName evidence="1">Uncharacterized protein</fullName>
    </submittedName>
</protein>
<name>A0ABT4UVK0_9PSEU</name>
<reference evidence="1 2" key="1">
    <citation type="submission" date="2022-11" db="EMBL/GenBank/DDBJ databases">
        <title>Draft genome sequence of Saccharopolyspora sp. WRP15-2 isolated from rhizosphere soils of wild rice in Thailand.</title>
        <authorList>
            <person name="Duangmal K."/>
            <person name="Kammanee S."/>
            <person name="Muangham S."/>
        </authorList>
    </citation>
    <scope>NUCLEOTIDE SEQUENCE [LARGE SCALE GENOMIC DNA]</scope>
    <source>
        <strain evidence="1 2">WRP15-2</strain>
    </source>
</reference>
<proteinExistence type="predicted"/>
<organism evidence="1 2">
    <name type="scientific">Saccharopolyspora oryzae</name>
    <dbReference type="NCBI Taxonomy" id="2997343"/>
    <lineage>
        <taxon>Bacteria</taxon>
        <taxon>Bacillati</taxon>
        <taxon>Actinomycetota</taxon>
        <taxon>Actinomycetes</taxon>
        <taxon>Pseudonocardiales</taxon>
        <taxon>Pseudonocardiaceae</taxon>
        <taxon>Saccharopolyspora</taxon>
    </lineage>
</organism>
<dbReference type="EMBL" id="JAQGLA010000009">
    <property type="protein sequence ID" value="MDA3625578.1"/>
    <property type="molecule type" value="Genomic_DNA"/>
</dbReference>
<comment type="caution">
    <text evidence="1">The sequence shown here is derived from an EMBL/GenBank/DDBJ whole genome shotgun (WGS) entry which is preliminary data.</text>
</comment>
<dbReference type="RefSeq" id="WP_270948154.1">
    <property type="nucleotide sequence ID" value="NZ_JAQGLA010000009.1"/>
</dbReference>
<dbReference type="Proteomes" id="UP001210380">
    <property type="component" value="Unassembled WGS sequence"/>
</dbReference>
<evidence type="ECO:0000313" key="1">
    <source>
        <dbReference type="EMBL" id="MDA3625578.1"/>
    </source>
</evidence>
<evidence type="ECO:0000313" key="2">
    <source>
        <dbReference type="Proteomes" id="UP001210380"/>
    </source>
</evidence>
<sequence length="78" mass="8938">MSEVVGRWCAGRGHWHEDGCFEIVLEHAAGKWLVTYLTHGEQHARIGFDTEEEAHGDIRWLMSILPPDVAPWERVADE</sequence>
<accession>A0ABT4UVK0</accession>